<comment type="similarity">
    <text evidence="2 8">Belongs to the ABC-2 integral membrane protein family.</text>
</comment>
<dbReference type="PANTHER" id="PTHR30413:SF10">
    <property type="entry name" value="CAPSULE POLYSACCHARIDE EXPORT INNER-MEMBRANE PROTEIN CTRC"/>
    <property type="match status" value="1"/>
</dbReference>
<keyword evidence="7 8" id="KW-0472">Membrane</keyword>
<feature type="transmembrane region" description="Helical" evidence="8">
    <location>
        <begin position="191"/>
        <end position="212"/>
    </location>
</feature>
<dbReference type="Pfam" id="PF01061">
    <property type="entry name" value="ABC2_membrane"/>
    <property type="match status" value="1"/>
</dbReference>
<dbReference type="AlphaFoldDB" id="A0A3E3HZF4"/>
<dbReference type="GO" id="GO:0140359">
    <property type="term" value="F:ABC-type transporter activity"/>
    <property type="evidence" value="ECO:0007669"/>
    <property type="project" value="InterPro"/>
</dbReference>
<proteinExistence type="inferred from homology"/>
<dbReference type="InterPro" id="IPR047817">
    <property type="entry name" value="ABC2_TM_bact-type"/>
</dbReference>
<feature type="transmembrane region" description="Helical" evidence="8">
    <location>
        <begin position="54"/>
        <end position="79"/>
    </location>
</feature>
<name>A0A3E3HZF4_9FIRM</name>
<dbReference type="PANTHER" id="PTHR30413">
    <property type="entry name" value="INNER MEMBRANE TRANSPORT PERMEASE"/>
    <property type="match status" value="1"/>
</dbReference>
<keyword evidence="4 8" id="KW-1003">Cell membrane</keyword>
<accession>A0A3E3HZF4</accession>
<dbReference type="Proteomes" id="UP000260812">
    <property type="component" value="Unassembled WGS sequence"/>
</dbReference>
<evidence type="ECO:0000256" key="5">
    <source>
        <dbReference type="ARBA" id="ARBA00022692"/>
    </source>
</evidence>
<organism evidence="10 11">
    <name type="scientific">Eisenbergiella massiliensis</name>
    <dbReference type="NCBI Taxonomy" id="1720294"/>
    <lineage>
        <taxon>Bacteria</taxon>
        <taxon>Bacillati</taxon>
        <taxon>Bacillota</taxon>
        <taxon>Clostridia</taxon>
        <taxon>Lachnospirales</taxon>
        <taxon>Lachnospiraceae</taxon>
        <taxon>Eisenbergiella</taxon>
    </lineage>
</organism>
<feature type="transmembrane region" description="Helical" evidence="8">
    <location>
        <begin position="144"/>
        <end position="170"/>
    </location>
</feature>
<comment type="caution">
    <text evidence="10">The sequence shown here is derived from an EMBL/GenBank/DDBJ whole genome shotgun (WGS) entry which is preliminary data.</text>
</comment>
<feature type="domain" description="ABC transmembrane type-2" evidence="9">
    <location>
        <begin position="105"/>
        <end position="333"/>
    </location>
</feature>
<sequence length="341" mass="39402">MNNKKRKEKPALRQGVSKKTGLTIFTLVMLIMGVIIACYHNPLANQMDELIKKIIACTLIVVAVVAVLKFYDKIILLPFELYQNRRLIWRLAKNDFKRRYAGSYMGAIWAMVQPVVTVAMYYVVFQVIMPQKAQLLGDGIEVPYLVFLTAGLVPWFYFSEALTNGMMALLEYEYLVKKVVFKISILPIIKIIAATFIHGFFVLVLLAIAFLYGFTPSLYTLQIFYYSFCMFALVLAISYTTCSVVIYFRDLQQIVGIGLQIGMWATPVLWQLGTLSKKAQMLVKINPLVYIVEGYRSSIYEKQWFWEDFYSTMYFWIITVVLFCIGALVYKRLKVHFADIM</sequence>
<protein>
    <recommendedName>
        <fullName evidence="8">Transport permease protein</fullName>
    </recommendedName>
</protein>
<keyword evidence="3 8" id="KW-0813">Transport</keyword>
<comment type="subcellular location">
    <subcellularLocation>
        <location evidence="1 8">Cell membrane</location>
        <topology evidence="1 8">Multi-pass membrane protein</topology>
    </subcellularLocation>
</comment>
<dbReference type="RefSeq" id="WP_117545275.1">
    <property type="nucleotide sequence ID" value="NZ_QVLV01000017.1"/>
</dbReference>
<feature type="transmembrane region" description="Helical" evidence="8">
    <location>
        <begin position="224"/>
        <end position="247"/>
    </location>
</feature>
<evidence type="ECO:0000256" key="1">
    <source>
        <dbReference type="ARBA" id="ARBA00004651"/>
    </source>
</evidence>
<dbReference type="PROSITE" id="PS51012">
    <property type="entry name" value="ABC_TM2"/>
    <property type="match status" value="1"/>
</dbReference>
<evidence type="ECO:0000313" key="11">
    <source>
        <dbReference type="Proteomes" id="UP000260812"/>
    </source>
</evidence>
<feature type="transmembrane region" description="Helical" evidence="8">
    <location>
        <begin position="254"/>
        <end position="273"/>
    </location>
</feature>
<reference evidence="10" key="1">
    <citation type="submission" date="2018-08" db="EMBL/GenBank/DDBJ databases">
        <title>A genome reference for cultivated species of the human gut microbiota.</title>
        <authorList>
            <person name="Zou Y."/>
            <person name="Xue W."/>
            <person name="Luo G."/>
        </authorList>
    </citation>
    <scope>NUCLEOTIDE SEQUENCE [LARGE SCALE GENOMIC DNA]</scope>
    <source>
        <strain evidence="10">TF05-5AC</strain>
    </source>
</reference>
<dbReference type="EMBL" id="QVLV01000017">
    <property type="protein sequence ID" value="RGE57185.1"/>
    <property type="molecule type" value="Genomic_DNA"/>
</dbReference>
<dbReference type="GO" id="GO:0015920">
    <property type="term" value="P:lipopolysaccharide transport"/>
    <property type="evidence" value="ECO:0007669"/>
    <property type="project" value="TreeGrafter"/>
</dbReference>
<gene>
    <name evidence="10" type="ORF">DXC51_20355</name>
</gene>
<feature type="transmembrane region" description="Helical" evidence="8">
    <location>
        <begin position="21"/>
        <end position="42"/>
    </location>
</feature>
<evidence type="ECO:0000256" key="2">
    <source>
        <dbReference type="ARBA" id="ARBA00007783"/>
    </source>
</evidence>
<keyword evidence="6 8" id="KW-1133">Transmembrane helix</keyword>
<feature type="transmembrane region" description="Helical" evidence="8">
    <location>
        <begin position="313"/>
        <end position="330"/>
    </location>
</feature>
<keyword evidence="5 8" id="KW-0812">Transmembrane</keyword>
<dbReference type="GeneID" id="97989154"/>
<evidence type="ECO:0000256" key="4">
    <source>
        <dbReference type="ARBA" id="ARBA00022475"/>
    </source>
</evidence>
<feature type="transmembrane region" description="Helical" evidence="8">
    <location>
        <begin position="100"/>
        <end position="124"/>
    </location>
</feature>
<evidence type="ECO:0000313" key="10">
    <source>
        <dbReference type="EMBL" id="RGE57185.1"/>
    </source>
</evidence>
<evidence type="ECO:0000256" key="6">
    <source>
        <dbReference type="ARBA" id="ARBA00022989"/>
    </source>
</evidence>
<keyword evidence="11" id="KW-1185">Reference proteome</keyword>
<dbReference type="GO" id="GO:0005886">
    <property type="term" value="C:plasma membrane"/>
    <property type="evidence" value="ECO:0007669"/>
    <property type="project" value="UniProtKB-SubCell"/>
</dbReference>
<dbReference type="InterPro" id="IPR013525">
    <property type="entry name" value="ABC2_TM"/>
</dbReference>
<evidence type="ECO:0000256" key="3">
    <source>
        <dbReference type="ARBA" id="ARBA00022448"/>
    </source>
</evidence>
<evidence type="ECO:0000256" key="7">
    <source>
        <dbReference type="ARBA" id="ARBA00023136"/>
    </source>
</evidence>
<evidence type="ECO:0000259" key="9">
    <source>
        <dbReference type="PROSITE" id="PS51012"/>
    </source>
</evidence>
<evidence type="ECO:0000256" key="8">
    <source>
        <dbReference type="RuleBase" id="RU361157"/>
    </source>
</evidence>